<comment type="caution">
    <text evidence="1">The sequence shown here is derived from an EMBL/GenBank/DDBJ whole genome shotgun (WGS) entry which is preliminary data.</text>
</comment>
<proteinExistence type="predicted"/>
<dbReference type="Proteomes" id="UP000676336">
    <property type="component" value="Unassembled WGS sequence"/>
</dbReference>
<dbReference type="EMBL" id="CAJOBH010002088">
    <property type="protein sequence ID" value="CAF3889348.1"/>
    <property type="molecule type" value="Genomic_DNA"/>
</dbReference>
<dbReference type="AlphaFoldDB" id="A0A815F9M4"/>
<dbReference type="EMBL" id="CAJNRE010000698">
    <property type="protein sequence ID" value="CAF1930826.1"/>
    <property type="molecule type" value="Genomic_DNA"/>
</dbReference>
<evidence type="ECO:0000313" key="6">
    <source>
        <dbReference type="EMBL" id="CAF3889348.1"/>
    </source>
</evidence>
<accession>A0A815F9M4</accession>
<dbReference type="Proteomes" id="UP000663855">
    <property type="component" value="Unassembled WGS sequence"/>
</dbReference>
<dbReference type="EMBL" id="CAJNOV010008353">
    <property type="protein sequence ID" value="CAF1320635.1"/>
    <property type="molecule type" value="Genomic_DNA"/>
</dbReference>
<protein>
    <submittedName>
        <fullName evidence="1">Uncharacterized protein</fullName>
    </submittedName>
</protein>
<dbReference type="OrthoDB" id="9989711at2759"/>
<evidence type="ECO:0000313" key="2">
    <source>
        <dbReference type="EMBL" id="CAF1522662.1"/>
    </source>
</evidence>
<gene>
    <name evidence="6" type="ORF">BYL167_LOCUS7869</name>
    <name evidence="1" type="ORF">CJN711_LOCUS17916</name>
    <name evidence="5" type="ORF">GIL414_LOCUS5259</name>
    <name evidence="2" type="ORF">KQP761_LOCUS15794</name>
    <name evidence="3" type="ORF">MBJ925_LOCUS4237</name>
    <name evidence="4" type="ORF">SMN809_LOCUS5193</name>
</gene>
<dbReference type="Proteomes" id="UP000681967">
    <property type="component" value="Unassembled WGS sequence"/>
</dbReference>
<dbReference type="EMBL" id="CAJOBI010001280">
    <property type="protein sequence ID" value="CAF3872995.1"/>
    <property type="molecule type" value="Genomic_DNA"/>
</dbReference>
<dbReference type="EMBL" id="CAJOBJ010001364">
    <property type="protein sequence ID" value="CAF3875450.1"/>
    <property type="molecule type" value="Genomic_DNA"/>
</dbReference>
<reference evidence="1" key="1">
    <citation type="submission" date="2021-02" db="EMBL/GenBank/DDBJ databases">
        <authorList>
            <person name="Nowell W R."/>
        </authorList>
    </citation>
    <scope>NUCLEOTIDE SEQUENCE</scope>
</reference>
<evidence type="ECO:0000313" key="1">
    <source>
        <dbReference type="EMBL" id="CAF1320635.1"/>
    </source>
</evidence>
<dbReference type="Proteomes" id="UP000663834">
    <property type="component" value="Unassembled WGS sequence"/>
</dbReference>
<sequence length="288" mass="32938">MTTFKRHIDTALLPDDIFSYTDMQFYNIAKQIVGASAMELLEIQGIRCPESFLLIPDVFAILDIKCADLNCLREKLCLKSDDDTYVVKPGIKSIMNYFRELIMKKYKNMKISSKNKGSNSTMSLFTAAPHVTNETFSTQEQQSTSLTIARTSMLNYESFYMIPINENSHRNFIINSINKWCEKHYSGLSLTEGVDYYLIFTIGDDRNFIAKIKCGCGSKISLVRLRKKFQMSNFYKHLVSLTCTTVENNRKGITSNKRCENEIDSMNSTTAKRYKCNITCISEPFGAV</sequence>
<dbReference type="Proteomes" id="UP000681720">
    <property type="component" value="Unassembled WGS sequence"/>
</dbReference>
<dbReference type="EMBL" id="CAJNOW010007779">
    <property type="protein sequence ID" value="CAF1522662.1"/>
    <property type="molecule type" value="Genomic_DNA"/>
</dbReference>
<evidence type="ECO:0000313" key="3">
    <source>
        <dbReference type="EMBL" id="CAF1930826.1"/>
    </source>
</evidence>
<evidence type="ECO:0000313" key="5">
    <source>
        <dbReference type="EMBL" id="CAF3875450.1"/>
    </source>
</evidence>
<dbReference type="Proteomes" id="UP000663824">
    <property type="component" value="Unassembled WGS sequence"/>
</dbReference>
<name>A0A815F9M4_9BILA</name>
<evidence type="ECO:0000313" key="4">
    <source>
        <dbReference type="EMBL" id="CAF3872995.1"/>
    </source>
</evidence>
<organism evidence="1 7">
    <name type="scientific">Rotaria magnacalcarata</name>
    <dbReference type="NCBI Taxonomy" id="392030"/>
    <lineage>
        <taxon>Eukaryota</taxon>
        <taxon>Metazoa</taxon>
        <taxon>Spiralia</taxon>
        <taxon>Gnathifera</taxon>
        <taxon>Rotifera</taxon>
        <taxon>Eurotatoria</taxon>
        <taxon>Bdelloidea</taxon>
        <taxon>Philodinida</taxon>
        <taxon>Philodinidae</taxon>
        <taxon>Rotaria</taxon>
    </lineage>
</organism>
<evidence type="ECO:0000313" key="7">
    <source>
        <dbReference type="Proteomes" id="UP000663855"/>
    </source>
</evidence>